<accession>A0A8T0DHE3</accession>
<dbReference type="EMBL" id="JTDF01005488">
    <property type="protein sequence ID" value="KAF8566181.1"/>
    <property type="molecule type" value="Genomic_DNA"/>
</dbReference>
<comment type="caution">
    <text evidence="1">The sequence shown here is derived from an EMBL/GenBank/DDBJ whole genome shotgun (WGS) entry which is preliminary data.</text>
</comment>
<dbReference type="Proteomes" id="UP000699462">
    <property type="component" value="Unassembled WGS sequence"/>
</dbReference>
<reference evidence="1 2" key="1">
    <citation type="submission" date="2019-07" db="EMBL/GenBank/DDBJ databases">
        <title>Annotation for the trematode Paragonimus westermani.</title>
        <authorList>
            <person name="Choi Y.-J."/>
        </authorList>
    </citation>
    <scope>NUCLEOTIDE SEQUENCE [LARGE SCALE GENOMIC DNA]</scope>
    <source>
        <strain evidence="1">180907_Pwestermani</strain>
    </source>
</reference>
<name>A0A8T0DHE3_9TREM</name>
<dbReference type="Gene3D" id="1.20.5.110">
    <property type="match status" value="1"/>
</dbReference>
<proteinExistence type="predicted"/>
<gene>
    <name evidence="1" type="ORF">P879_10789</name>
</gene>
<keyword evidence="2" id="KW-1185">Reference proteome</keyword>
<evidence type="ECO:0000313" key="2">
    <source>
        <dbReference type="Proteomes" id="UP000699462"/>
    </source>
</evidence>
<sequence>MALDPQATKEIREDWQNRENIEVINTNLNYPNLKASSRMLKK</sequence>
<evidence type="ECO:0000313" key="1">
    <source>
        <dbReference type="EMBL" id="KAF8566181.1"/>
    </source>
</evidence>
<organism evidence="1 2">
    <name type="scientific">Paragonimus westermani</name>
    <dbReference type="NCBI Taxonomy" id="34504"/>
    <lineage>
        <taxon>Eukaryota</taxon>
        <taxon>Metazoa</taxon>
        <taxon>Spiralia</taxon>
        <taxon>Lophotrochozoa</taxon>
        <taxon>Platyhelminthes</taxon>
        <taxon>Trematoda</taxon>
        <taxon>Digenea</taxon>
        <taxon>Plagiorchiida</taxon>
        <taxon>Troglotremata</taxon>
        <taxon>Troglotrematidae</taxon>
        <taxon>Paragonimus</taxon>
    </lineage>
</organism>
<dbReference type="OrthoDB" id="1883432at2759"/>
<protein>
    <submittedName>
        <fullName evidence="1">Uncharacterized protein</fullName>
    </submittedName>
</protein>
<dbReference type="AlphaFoldDB" id="A0A8T0DHE3"/>